<proteinExistence type="inferred from homology"/>
<keyword evidence="3 5" id="KW-0328">Glycosyltransferase</keyword>
<dbReference type="EC" id="2.4.2.1" evidence="5"/>
<dbReference type="InterPro" id="IPR011270">
    <property type="entry name" value="Pur_Nuc_Pase_Ino/Guo-sp"/>
</dbReference>
<accession>A0A5D0MGX8</accession>
<comment type="function">
    <text evidence="5">The purine nucleoside phosphorylases catalyze the phosphorolytic breakdown of the N-glycosidic bond in the beta-(deoxy)ribonucleoside molecules, with the formation of the corresponding free purine bases and pentose-1-phosphate.</text>
</comment>
<keyword evidence="4 5" id="KW-0808">Transferase</keyword>
<dbReference type="PANTHER" id="PTHR11904">
    <property type="entry name" value="METHYLTHIOADENOSINE/PURINE NUCLEOSIDE PHOSPHORYLASE"/>
    <property type="match status" value="1"/>
</dbReference>
<dbReference type="EMBL" id="VSIX01000032">
    <property type="protein sequence ID" value="TYB31652.1"/>
    <property type="molecule type" value="Genomic_DNA"/>
</dbReference>
<organism evidence="7 8">
    <name type="scientific">Candidatus Mcinerneyibacterium aminivorans</name>
    <dbReference type="NCBI Taxonomy" id="2703815"/>
    <lineage>
        <taxon>Bacteria</taxon>
        <taxon>Candidatus Macinerneyibacteriota</taxon>
        <taxon>Candidatus Mcinerneyibacteria</taxon>
        <taxon>Candidatus Mcinerneyibacteriales</taxon>
        <taxon>Candidatus Mcinerneyibacteriaceae</taxon>
        <taxon>Candidatus Mcinerneyibacterium</taxon>
    </lineage>
</organism>
<evidence type="ECO:0000313" key="8">
    <source>
        <dbReference type="Proteomes" id="UP000324143"/>
    </source>
</evidence>
<dbReference type="GO" id="GO:0005737">
    <property type="term" value="C:cytoplasm"/>
    <property type="evidence" value="ECO:0007669"/>
    <property type="project" value="TreeGrafter"/>
</dbReference>
<evidence type="ECO:0000259" key="6">
    <source>
        <dbReference type="Pfam" id="PF01048"/>
    </source>
</evidence>
<name>A0A5D0MGX8_9BACT</name>
<dbReference type="Proteomes" id="UP000324143">
    <property type="component" value="Unassembled WGS sequence"/>
</dbReference>
<dbReference type="UniPathway" id="UPA00606"/>
<dbReference type="SUPFAM" id="SSF53167">
    <property type="entry name" value="Purine and uridine phosphorylases"/>
    <property type="match status" value="1"/>
</dbReference>
<comment type="caution">
    <text evidence="7">The sequence shown here is derived from an EMBL/GenBank/DDBJ whole genome shotgun (WGS) entry which is preliminary data.</text>
</comment>
<comment type="similarity">
    <text evidence="2 5">Belongs to the PNP/MTAP phosphorylase family.</text>
</comment>
<dbReference type="NCBIfam" id="NF006054">
    <property type="entry name" value="PRK08202.1"/>
    <property type="match status" value="1"/>
</dbReference>
<dbReference type="InterPro" id="IPR011268">
    <property type="entry name" value="Purine_phosphorylase"/>
</dbReference>
<evidence type="ECO:0000256" key="5">
    <source>
        <dbReference type="PIRNR" id="PIRNR000477"/>
    </source>
</evidence>
<dbReference type="InterPro" id="IPR000845">
    <property type="entry name" value="Nucleoside_phosphorylase_d"/>
</dbReference>
<comment type="pathway">
    <text evidence="1 5">Purine metabolism; purine nucleoside salvage.</text>
</comment>
<protein>
    <recommendedName>
        <fullName evidence="5">Purine nucleoside phosphorylase</fullName>
        <ecNumber evidence="5">2.4.2.1</ecNumber>
    </recommendedName>
    <alternativeName>
        <fullName evidence="5">Inosine-guanosine phosphorylase</fullName>
    </alternativeName>
</protein>
<dbReference type="PIRSF" id="PIRSF000477">
    <property type="entry name" value="PurNPase"/>
    <property type="match status" value="1"/>
</dbReference>
<dbReference type="GO" id="GO:0009116">
    <property type="term" value="P:nucleoside metabolic process"/>
    <property type="evidence" value="ECO:0007669"/>
    <property type="project" value="InterPro"/>
</dbReference>
<evidence type="ECO:0000256" key="1">
    <source>
        <dbReference type="ARBA" id="ARBA00005058"/>
    </source>
</evidence>
<dbReference type="AlphaFoldDB" id="A0A5D0MGX8"/>
<dbReference type="NCBIfam" id="TIGR01700">
    <property type="entry name" value="PNPH"/>
    <property type="match status" value="1"/>
</dbReference>
<dbReference type="InterPro" id="IPR035994">
    <property type="entry name" value="Nucleoside_phosphorylase_sf"/>
</dbReference>
<evidence type="ECO:0000313" key="7">
    <source>
        <dbReference type="EMBL" id="TYB31652.1"/>
    </source>
</evidence>
<dbReference type="Pfam" id="PF01048">
    <property type="entry name" value="PNP_UDP_1"/>
    <property type="match status" value="1"/>
</dbReference>
<evidence type="ECO:0000256" key="4">
    <source>
        <dbReference type="ARBA" id="ARBA00022679"/>
    </source>
</evidence>
<gene>
    <name evidence="7" type="ORF">FXF47_03380</name>
</gene>
<dbReference type="GO" id="GO:0004731">
    <property type="term" value="F:purine-nucleoside phosphorylase activity"/>
    <property type="evidence" value="ECO:0007669"/>
    <property type="project" value="UniProtKB-EC"/>
</dbReference>
<evidence type="ECO:0000256" key="3">
    <source>
        <dbReference type="ARBA" id="ARBA00022676"/>
    </source>
</evidence>
<dbReference type="CDD" id="cd09009">
    <property type="entry name" value="PNP-EcPNPII_like"/>
    <property type="match status" value="1"/>
</dbReference>
<dbReference type="PANTHER" id="PTHR11904:SF9">
    <property type="entry name" value="PURINE NUCLEOSIDE PHOSPHORYLASE-RELATED"/>
    <property type="match status" value="1"/>
</dbReference>
<evidence type="ECO:0000256" key="2">
    <source>
        <dbReference type="ARBA" id="ARBA00006751"/>
    </source>
</evidence>
<reference evidence="7" key="1">
    <citation type="submission" date="2019-08" db="EMBL/GenBank/DDBJ databases">
        <title>Genomic characterization of a novel candidate phylum (ARYD3) from a high temperature, high salinity tertiary oil reservoir in north central Oklahoma, USA.</title>
        <authorList>
            <person name="Youssef N.H."/>
            <person name="Yadav A."/>
            <person name="Elshahed M.S."/>
        </authorList>
    </citation>
    <scope>NUCLEOTIDE SEQUENCE [LARGE SCALE GENOMIC DNA]</scope>
    <source>
        <strain evidence="7">ARYD3</strain>
    </source>
</reference>
<dbReference type="Gene3D" id="3.40.50.1580">
    <property type="entry name" value="Nucleoside phosphorylase domain"/>
    <property type="match status" value="1"/>
</dbReference>
<keyword evidence="8" id="KW-1185">Reference proteome</keyword>
<sequence>MNDYLKNINEAIDFIKKKGINNIDIGMILGSGLGKIAEKIQIKIKISYKEIPNFPVSTVKEHSGNLIYGTVGDKHVVFFQGRLHLYEGYSAKEVGFPVRILQKLGGKLLIVSNSAGGVNPGLKKGDIVVIKDHINMMGENPLVGKNIKEFGTRFPIMHDAYNKNLLKKVKVIAKNKNIKLKEGVYLGLKGPSLETDAEYRMVEILGGDMVGMSTVPEVITAVHGGLDVLGFSIITNKFDGMSKNEADFNDVLRVANKAGDVLSNLVLKLIKNLTY</sequence>
<feature type="domain" description="Nucleoside phosphorylase" evidence="6">
    <location>
        <begin position="25"/>
        <end position="271"/>
    </location>
</feature>
<dbReference type="NCBIfam" id="TIGR01697">
    <property type="entry name" value="PNPH-PUNA-XAPA"/>
    <property type="match status" value="1"/>
</dbReference>